<evidence type="ECO:0000259" key="4">
    <source>
        <dbReference type="SMART" id="SM00797"/>
    </source>
</evidence>
<dbReference type="PANTHER" id="PTHR43309:SF5">
    <property type="entry name" value="5-OXOPROLINASE SUBUNIT C"/>
    <property type="match status" value="1"/>
</dbReference>
<dbReference type="KEGG" id="fad:CDH04_00145"/>
<evidence type="ECO:0000256" key="3">
    <source>
        <dbReference type="ARBA" id="ARBA00022840"/>
    </source>
</evidence>
<reference evidence="6 8" key="2">
    <citation type="submission" date="2019-08" db="EMBL/GenBank/DDBJ databases">
        <title>Complete genome sequences of Francisella adeliensis (FSC1325 and FSC1326).</title>
        <authorList>
            <person name="Ohrman C."/>
            <person name="Uneklint I."/>
            <person name="Vallesi A."/>
            <person name="Karlsson L."/>
            <person name="Sjodin A."/>
        </authorList>
    </citation>
    <scope>NUCLEOTIDE SEQUENCE [LARGE SCALE GENOMIC DNA]</scope>
    <source>
        <strain evidence="6 8">FSC1325</strain>
    </source>
</reference>
<keyword evidence="8" id="KW-1185">Reference proteome</keyword>
<dbReference type="Pfam" id="PF02626">
    <property type="entry name" value="CT_A_B"/>
    <property type="match status" value="2"/>
</dbReference>
<gene>
    <name evidence="5" type="ORF">CDH04_00145</name>
    <name evidence="6" type="ORF">FZC43_00145</name>
</gene>
<dbReference type="EMBL" id="CP043424">
    <property type="protein sequence ID" value="QIW11151.1"/>
    <property type="molecule type" value="Genomic_DNA"/>
</dbReference>
<evidence type="ECO:0000313" key="7">
    <source>
        <dbReference type="Proteomes" id="UP000251120"/>
    </source>
</evidence>
<protein>
    <submittedName>
        <fullName evidence="5">Hydrolase</fullName>
    </submittedName>
</protein>
<organism evidence="5 7">
    <name type="scientific">Francisella adeliensis</name>
    <dbReference type="NCBI Taxonomy" id="2007306"/>
    <lineage>
        <taxon>Bacteria</taxon>
        <taxon>Pseudomonadati</taxon>
        <taxon>Pseudomonadota</taxon>
        <taxon>Gammaproteobacteria</taxon>
        <taxon>Thiotrichales</taxon>
        <taxon>Francisellaceae</taxon>
        <taxon>Francisella</taxon>
    </lineage>
</organism>
<dbReference type="Proteomes" id="UP000251120">
    <property type="component" value="Chromosome"/>
</dbReference>
<dbReference type="RefSeq" id="WP_112869103.1">
    <property type="nucleotide sequence ID" value="NZ_CP021781.1"/>
</dbReference>
<evidence type="ECO:0000313" key="8">
    <source>
        <dbReference type="Proteomes" id="UP000681131"/>
    </source>
</evidence>
<keyword evidence="2 5" id="KW-0378">Hydrolase</keyword>
<dbReference type="InterPro" id="IPR052708">
    <property type="entry name" value="PxpC"/>
</dbReference>
<dbReference type="PANTHER" id="PTHR43309">
    <property type="entry name" value="5-OXOPROLINASE SUBUNIT C"/>
    <property type="match status" value="1"/>
</dbReference>
<evidence type="ECO:0000313" key="5">
    <source>
        <dbReference type="EMBL" id="AXA32926.1"/>
    </source>
</evidence>
<dbReference type="GO" id="GO:0005524">
    <property type="term" value="F:ATP binding"/>
    <property type="evidence" value="ECO:0007669"/>
    <property type="project" value="UniProtKB-KW"/>
</dbReference>
<feature type="domain" description="Carboxyltransferase" evidence="4">
    <location>
        <begin position="25"/>
        <end position="269"/>
    </location>
</feature>
<reference evidence="5 7" key="1">
    <citation type="submission" date="2017-06" db="EMBL/GenBank/DDBJ databases">
        <title>Complete genome of Francisella adeliensis.</title>
        <authorList>
            <person name="Vallesi A."/>
            <person name="Sjodin A."/>
        </authorList>
    </citation>
    <scope>NUCLEOTIDE SEQUENCE [LARGE SCALE GENOMIC DNA]</scope>
    <source>
        <strain evidence="5 7">FDC440</strain>
    </source>
</reference>
<keyword evidence="3" id="KW-0067">ATP-binding</keyword>
<accession>A0A2Z4XW29</accession>
<dbReference type="Proteomes" id="UP000681131">
    <property type="component" value="Chromosome"/>
</dbReference>
<dbReference type="SMART" id="SM00797">
    <property type="entry name" value="AHS2"/>
    <property type="match status" value="1"/>
</dbReference>
<sequence length="278" mass="31419">MLEKLFSVSGGLHFDVAERDFGKQDKGISPNGAQDQLSFNIAFDIFDSPESFQAIEMIYPTKIVANKPMLFIICGAGYQQILIDENKPILKDKVYSLNEGQTISFGGQKSGFRTIIFAVESNATTSKYIAKKRSSLITSFITDLYSERKIRVVKGPEYYVFNDESLFDQSWKISQNSSQMGLVLEGDKLDVKKIEMISQPVTDGTVQLSPNGPIVLMRHRQTIGGYPRVLNVIETDMNKLAQLAMGESFRFKLIDFNEAIEINNKYRKLFSSIDFLEQ</sequence>
<dbReference type="AlphaFoldDB" id="A0A2Z4XW29"/>
<dbReference type="InterPro" id="IPR003778">
    <property type="entry name" value="CT_A_B"/>
</dbReference>
<proteinExistence type="predicted"/>
<name>A0A2Z4XW29_9GAMM</name>
<evidence type="ECO:0000256" key="1">
    <source>
        <dbReference type="ARBA" id="ARBA00022741"/>
    </source>
</evidence>
<dbReference type="Gene3D" id="2.40.100.10">
    <property type="entry name" value="Cyclophilin-like"/>
    <property type="match status" value="1"/>
</dbReference>
<dbReference type="OrthoDB" id="9768696at2"/>
<dbReference type="InterPro" id="IPR029000">
    <property type="entry name" value="Cyclophilin-like_dom_sf"/>
</dbReference>
<dbReference type="EMBL" id="CP021781">
    <property type="protein sequence ID" value="AXA32926.1"/>
    <property type="molecule type" value="Genomic_DNA"/>
</dbReference>
<dbReference type="GO" id="GO:0016787">
    <property type="term" value="F:hydrolase activity"/>
    <property type="evidence" value="ECO:0007669"/>
    <property type="project" value="UniProtKB-KW"/>
</dbReference>
<evidence type="ECO:0000313" key="6">
    <source>
        <dbReference type="EMBL" id="QIW11151.1"/>
    </source>
</evidence>
<dbReference type="SUPFAM" id="SSF50891">
    <property type="entry name" value="Cyclophilin-like"/>
    <property type="match status" value="1"/>
</dbReference>
<keyword evidence="1" id="KW-0547">Nucleotide-binding</keyword>
<evidence type="ECO:0000256" key="2">
    <source>
        <dbReference type="ARBA" id="ARBA00022801"/>
    </source>
</evidence>